<dbReference type="InterPro" id="IPR037068">
    <property type="entry name" value="DNA_primase_core_N_sf"/>
</dbReference>
<dbReference type="InterPro" id="IPR034151">
    <property type="entry name" value="TOPRIM_DnaG_bac"/>
</dbReference>
<keyword evidence="2" id="KW-0639">Primosome</keyword>
<dbReference type="CDD" id="cd03364">
    <property type="entry name" value="TOPRIM_DnaG_primases"/>
    <property type="match status" value="1"/>
</dbReference>
<dbReference type="Gene3D" id="3.40.1360.10">
    <property type="match status" value="1"/>
</dbReference>
<keyword evidence="6" id="KW-0479">Metal-binding</keyword>
<reference evidence="13 14" key="1">
    <citation type="submission" date="2023-08" db="EMBL/GenBank/DDBJ databases">
        <authorList>
            <person name="Dale J."/>
        </authorList>
    </citation>
    <scope>NUCLEOTIDE SEQUENCE [LARGE SCALE GENOMIC DNA]</scope>
    <source>
        <strain evidence="13 14">2023EL-00788</strain>
    </source>
</reference>
<name>A0AAW8HI86_9ENTR</name>
<dbReference type="PROSITE" id="PS50880">
    <property type="entry name" value="TOPRIM"/>
    <property type="match status" value="1"/>
</dbReference>
<evidence type="ECO:0000256" key="6">
    <source>
        <dbReference type="ARBA" id="ARBA00022723"/>
    </source>
</evidence>
<evidence type="ECO:0000256" key="5">
    <source>
        <dbReference type="ARBA" id="ARBA00022705"/>
    </source>
</evidence>
<proteinExistence type="predicted"/>
<sequence>MNIPVSILNGIKDNIQLSEIIGEKVKLLKKGKVHKGLCPFHDDKNPSFVVDDSKARFRCWGCGESGDVFDWLKKTEHDHFPGAVRKLAARIGMIIPETEQSSEITDKSMFKVLYAAQNLYTGGLSRNPPAADYLKSRGITDKTCKEWGLGVVASGIAPSMLKRFTQEDLLGTGITAISGDGSVYERLRQRITIPVYSVSGRLTGFSGRKIHSWDSSPKYLNPPQTPFFNKSRLLFGLNKASASIRKTGTAVIVEGYFDVIALHQEGESRAVAGMGTAITVEQLMILCKMATRLYFCMDSDKGGRAGIRQLLPRLLDVISDRHDVFFLFMPEGMDPDDYIRTNGLLSWENALVAAVPLSSLLLQYATRNYKIETIEQKKQAAVRAEEVCRSIKHAPYLRQLLVDAFRKECGITLNLEDNL</sequence>
<dbReference type="Gene3D" id="3.90.980.10">
    <property type="entry name" value="DNA primase, catalytic core, N-terminal domain"/>
    <property type="match status" value="1"/>
</dbReference>
<dbReference type="Pfam" id="PF08275">
    <property type="entry name" value="DNAG_N"/>
    <property type="match status" value="1"/>
</dbReference>
<protein>
    <submittedName>
        <fullName evidence="13">DNA primase</fullName>
    </submittedName>
</protein>
<dbReference type="SUPFAM" id="SSF57783">
    <property type="entry name" value="Zinc beta-ribbon"/>
    <property type="match status" value="1"/>
</dbReference>
<gene>
    <name evidence="13" type="primary">dnaG</name>
    <name evidence="13" type="ORF">RBJ67_25625</name>
</gene>
<dbReference type="GO" id="GO:0003899">
    <property type="term" value="F:DNA-directed RNA polymerase activity"/>
    <property type="evidence" value="ECO:0007669"/>
    <property type="project" value="InterPro"/>
</dbReference>
<dbReference type="InterPro" id="IPR036977">
    <property type="entry name" value="DNA_primase_Znf_CHC2"/>
</dbReference>
<dbReference type="SUPFAM" id="SSF56731">
    <property type="entry name" value="DNA primase core"/>
    <property type="match status" value="1"/>
</dbReference>
<keyword evidence="9" id="KW-0460">Magnesium</keyword>
<evidence type="ECO:0000256" key="3">
    <source>
        <dbReference type="ARBA" id="ARBA00022679"/>
    </source>
</evidence>
<dbReference type="InterPro" id="IPR006295">
    <property type="entry name" value="DNA_primase_DnaG"/>
</dbReference>
<dbReference type="Pfam" id="PF13155">
    <property type="entry name" value="Toprim_2"/>
    <property type="match status" value="1"/>
</dbReference>
<dbReference type="GO" id="GO:0003677">
    <property type="term" value="F:DNA binding"/>
    <property type="evidence" value="ECO:0007669"/>
    <property type="project" value="UniProtKB-KW"/>
</dbReference>
<dbReference type="InterPro" id="IPR050219">
    <property type="entry name" value="DnaG_primase"/>
</dbReference>
<comment type="caution">
    <text evidence="13">The sequence shown here is derived from an EMBL/GenBank/DDBJ whole genome shotgun (WGS) entry which is preliminary data.</text>
</comment>
<evidence type="ECO:0000256" key="10">
    <source>
        <dbReference type="ARBA" id="ARBA00023125"/>
    </source>
</evidence>
<keyword evidence="3" id="KW-0808">Transferase</keyword>
<dbReference type="InterPro" id="IPR006171">
    <property type="entry name" value="TOPRIM_dom"/>
</dbReference>
<dbReference type="GO" id="GO:0006269">
    <property type="term" value="P:DNA replication, synthesis of primer"/>
    <property type="evidence" value="ECO:0007669"/>
    <property type="project" value="UniProtKB-KW"/>
</dbReference>
<dbReference type="SMART" id="SM00400">
    <property type="entry name" value="ZnF_CHCC"/>
    <property type="match status" value="1"/>
</dbReference>
<dbReference type="SMART" id="SM00493">
    <property type="entry name" value="TOPRIM"/>
    <property type="match status" value="1"/>
</dbReference>
<keyword evidence="10" id="KW-0238">DNA-binding</keyword>
<dbReference type="GO" id="GO:0008270">
    <property type="term" value="F:zinc ion binding"/>
    <property type="evidence" value="ECO:0007669"/>
    <property type="project" value="UniProtKB-KW"/>
</dbReference>
<dbReference type="NCBIfam" id="TIGR01391">
    <property type="entry name" value="dnaG"/>
    <property type="match status" value="1"/>
</dbReference>
<keyword evidence="14" id="KW-1185">Reference proteome</keyword>
<evidence type="ECO:0000313" key="14">
    <source>
        <dbReference type="Proteomes" id="UP001225042"/>
    </source>
</evidence>
<evidence type="ECO:0000256" key="2">
    <source>
        <dbReference type="ARBA" id="ARBA00022515"/>
    </source>
</evidence>
<evidence type="ECO:0000256" key="4">
    <source>
        <dbReference type="ARBA" id="ARBA00022695"/>
    </source>
</evidence>
<keyword evidence="5" id="KW-0235">DNA replication</keyword>
<keyword evidence="7" id="KW-0863">Zinc-finger</keyword>
<dbReference type="Proteomes" id="UP001225042">
    <property type="component" value="Unassembled WGS sequence"/>
</dbReference>
<dbReference type="EMBL" id="JAVDKS010000021">
    <property type="protein sequence ID" value="MDQ2259512.1"/>
    <property type="molecule type" value="Genomic_DNA"/>
</dbReference>
<dbReference type="PANTHER" id="PTHR30313:SF2">
    <property type="entry name" value="DNA PRIMASE"/>
    <property type="match status" value="1"/>
</dbReference>
<dbReference type="GO" id="GO:1990077">
    <property type="term" value="C:primosome complex"/>
    <property type="evidence" value="ECO:0007669"/>
    <property type="project" value="UniProtKB-KW"/>
</dbReference>
<keyword evidence="1" id="KW-0240">DNA-directed RNA polymerase</keyword>
<evidence type="ECO:0000256" key="9">
    <source>
        <dbReference type="ARBA" id="ARBA00022842"/>
    </source>
</evidence>
<dbReference type="Gene3D" id="3.90.580.10">
    <property type="entry name" value="Zinc finger, CHC2-type domain"/>
    <property type="match status" value="1"/>
</dbReference>
<dbReference type="InterPro" id="IPR013264">
    <property type="entry name" value="DNAG_N"/>
</dbReference>
<dbReference type="GO" id="GO:0000428">
    <property type="term" value="C:DNA-directed RNA polymerase complex"/>
    <property type="evidence" value="ECO:0007669"/>
    <property type="project" value="UniProtKB-KW"/>
</dbReference>
<keyword evidence="8" id="KW-0862">Zinc</keyword>
<dbReference type="Pfam" id="PF01807">
    <property type="entry name" value="Zn_ribbon_DnaG"/>
    <property type="match status" value="1"/>
</dbReference>
<organism evidence="13 14">
    <name type="scientific">Enterobacter soli</name>
    <dbReference type="NCBI Taxonomy" id="885040"/>
    <lineage>
        <taxon>Bacteria</taxon>
        <taxon>Pseudomonadati</taxon>
        <taxon>Pseudomonadota</taxon>
        <taxon>Gammaproteobacteria</taxon>
        <taxon>Enterobacterales</taxon>
        <taxon>Enterobacteriaceae</taxon>
        <taxon>Enterobacter</taxon>
    </lineage>
</organism>
<evidence type="ECO:0000259" key="12">
    <source>
        <dbReference type="PROSITE" id="PS50880"/>
    </source>
</evidence>
<accession>A0AAW8HI86</accession>
<feature type="domain" description="Toprim" evidence="12">
    <location>
        <begin position="248"/>
        <end position="330"/>
    </location>
</feature>
<dbReference type="RefSeq" id="WP_048339471.1">
    <property type="nucleotide sequence ID" value="NZ_JAVDKS010000021.1"/>
</dbReference>
<dbReference type="GO" id="GO:0005737">
    <property type="term" value="C:cytoplasm"/>
    <property type="evidence" value="ECO:0007669"/>
    <property type="project" value="TreeGrafter"/>
</dbReference>
<dbReference type="AlphaFoldDB" id="A0AAW8HI86"/>
<keyword evidence="11" id="KW-0804">Transcription</keyword>
<evidence type="ECO:0000256" key="1">
    <source>
        <dbReference type="ARBA" id="ARBA00022478"/>
    </source>
</evidence>
<keyword evidence="4" id="KW-0548">Nucleotidyltransferase</keyword>
<evidence type="ECO:0000256" key="11">
    <source>
        <dbReference type="ARBA" id="ARBA00023163"/>
    </source>
</evidence>
<dbReference type="PANTHER" id="PTHR30313">
    <property type="entry name" value="DNA PRIMASE"/>
    <property type="match status" value="1"/>
</dbReference>
<evidence type="ECO:0000313" key="13">
    <source>
        <dbReference type="EMBL" id="MDQ2259512.1"/>
    </source>
</evidence>
<evidence type="ECO:0000256" key="8">
    <source>
        <dbReference type="ARBA" id="ARBA00022833"/>
    </source>
</evidence>
<dbReference type="InterPro" id="IPR002694">
    <property type="entry name" value="Znf_CHC2"/>
</dbReference>
<evidence type="ECO:0000256" key="7">
    <source>
        <dbReference type="ARBA" id="ARBA00022771"/>
    </source>
</evidence>